<evidence type="ECO:0000256" key="2">
    <source>
        <dbReference type="SAM" id="SignalP"/>
    </source>
</evidence>
<gene>
    <name evidence="4" type="ORF">DGUA_6G007641</name>
</gene>
<dbReference type="PROSITE" id="PS51406">
    <property type="entry name" value="FIBRINOGEN_C_2"/>
    <property type="match status" value="1"/>
</dbReference>
<evidence type="ECO:0000259" key="3">
    <source>
        <dbReference type="PROSITE" id="PS51406"/>
    </source>
</evidence>
<feature type="region of interest" description="Disordered" evidence="1">
    <location>
        <begin position="91"/>
        <end position="127"/>
    </location>
</feature>
<dbReference type="EMBL" id="OUUW01000002">
    <property type="protein sequence ID" value="SPP77011.1"/>
    <property type="molecule type" value="Genomic_DNA"/>
</dbReference>
<dbReference type="InterPro" id="IPR014716">
    <property type="entry name" value="Fibrinogen_a/b/g_C_1"/>
</dbReference>
<sequence>MKVFSVILLLAGSFCHTATAGQQLAYNAFEENSIDFCGPECFEKLKPLLDNAVEMKQRCEDFGFQIDLLNEQMVELRGIVELQSKEIDELKSNHNQQGEESTSSTPSISTISSISTPPTGCTSTEIGRNATTLPTKCASYEQSRILQIQVPGTDPFQVHCHVEQMDEPAWIVILKRSGGQLDFYRNWTSYRNGFGDLADDHFLGLEKLHRLTRSLPHELLVKLTDFRGNERYALYSSLLIGNEQEKYALQLLGRYTGDAGDAMSYHLGNAFTTYDKDNDGWSRGNCANYYDGAWWYGWDANCNPMGRYFNGEYRGHSGIWWYTWKDYDLMQSVKMMIRPSHYTLMQD</sequence>
<feature type="chain" id="PRO_5017346238" evidence="2">
    <location>
        <begin position="21"/>
        <end position="347"/>
    </location>
</feature>
<dbReference type="OrthoDB" id="6145874at2759"/>
<name>A0A3B0JWC2_DROGU</name>
<dbReference type="AlphaFoldDB" id="A0A3B0JWC2"/>
<dbReference type="GO" id="GO:0005615">
    <property type="term" value="C:extracellular space"/>
    <property type="evidence" value="ECO:0007669"/>
    <property type="project" value="TreeGrafter"/>
</dbReference>
<dbReference type="SUPFAM" id="SSF56496">
    <property type="entry name" value="Fibrinogen C-terminal domain-like"/>
    <property type="match status" value="1"/>
</dbReference>
<evidence type="ECO:0000313" key="5">
    <source>
        <dbReference type="Proteomes" id="UP000268350"/>
    </source>
</evidence>
<dbReference type="InterPro" id="IPR036056">
    <property type="entry name" value="Fibrinogen-like_C"/>
</dbReference>
<dbReference type="Proteomes" id="UP000268350">
    <property type="component" value="Unassembled WGS sequence"/>
</dbReference>
<dbReference type="CDD" id="cd00087">
    <property type="entry name" value="FReD"/>
    <property type="match status" value="1"/>
</dbReference>
<feature type="domain" description="Fibrinogen C-terminal" evidence="3">
    <location>
        <begin position="128"/>
        <end position="341"/>
    </location>
</feature>
<evidence type="ECO:0000313" key="4">
    <source>
        <dbReference type="EMBL" id="SPP77011.1"/>
    </source>
</evidence>
<dbReference type="Pfam" id="PF00147">
    <property type="entry name" value="Fibrinogen_C"/>
    <property type="match status" value="1"/>
</dbReference>
<keyword evidence="2" id="KW-0732">Signal</keyword>
<organism evidence="4 5">
    <name type="scientific">Drosophila guanche</name>
    <name type="common">Fruit fly</name>
    <dbReference type="NCBI Taxonomy" id="7266"/>
    <lineage>
        <taxon>Eukaryota</taxon>
        <taxon>Metazoa</taxon>
        <taxon>Ecdysozoa</taxon>
        <taxon>Arthropoda</taxon>
        <taxon>Hexapoda</taxon>
        <taxon>Insecta</taxon>
        <taxon>Pterygota</taxon>
        <taxon>Neoptera</taxon>
        <taxon>Endopterygota</taxon>
        <taxon>Diptera</taxon>
        <taxon>Brachycera</taxon>
        <taxon>Muscomorpha</taxon>
        <taxon>Ephydroidea</taxon>
        <taxon>Drosophilidae</taxon>
        <taxon>Drosophila</taxon>
        <taxon>Sophophora</taxon>
    </lineage>
</organism>
<accession>A0A3B0JWC2</accession>
<dbReference type="InterPro" id="IPR050373">
    <property type="entry name" value="Fibrinogen_C-term_domain"/>
</dbReference>
<dbReference type="PANTHER" id="PTHR19143:SF327">
    <property type="entry name" value="FI21813P1-RELATED"/>
    <property type="match status" value="1"/>
</dbReference>
<proteinExistence type="predicted"/>
<dbReference type="InterPro" id="IPR002181">
    <property type="entry name" value="Fibrinogen_a/b/g_C_dom"/>
</dbReference>
<keyword evidence="5" id="KW-1185">Reference proteome</keyword>
<evidence type="ECO:0000256" key="1">
    <source>
        <dbReference type="SAM" id="MobiDB-lite"/>
    </source>
</evidence>
<feature type="compositionally biased region" description="Low complexity" evidence="1">
    <location>
        <begin position="101"/>
        <end position="124"/>
    </location>
</feature>
<dbReference type="PANTHER" id="PTHR19143">
    <property type="entry name" value="FIBRINOGEN/TENASCIN/ANGIOPOEITIN"/>
    <property type="match status" value="1"/>
</dbReference>
<dbReference type="Gene3D" id="3.90.215.10">
    <property type="entry name" value="Gamma Fibrinogen, chain A, domain 1"/>
    <property type="match status" value="1"/>
</dbReference>
<reference evidence="5" key="1">
    <citation type="submission" date="2018-01" db="EMBL/GenBank/DDBJ databases">
        <authorList>
            <person name="Alioto T."/>
            <person name="Alioto T."/>
        </authorList>
    </citation>
    <scope>NUCLEOTIDE SEQUENCE [LARGE SCALE GENOMIC DNA]</scope>
</reference>
<dbReference type="OMA" id="MDEPAWI"/>
<protein>
    <submittedName>
        <fullName evidence="4">Blast:Tenascin</fullName>
    </submittedName>
</protein>
<feature type="signal peptide" evidence="2">
    <location>
        <begin position="1"/>
        <end position="20"/>
    </location>
</feature>
<dbReference type="SMART" id="SM00186">
    <property type="entry name" value="FBG"/>
    <property type="match status" value="1"/>
</dbReference>
<dbReference type="STRING" id="7266.A0A3B0JWC2"/>